<protein>
    <submittedName>
        <fullName evidence="1">Uncharacterized protein</fullName>
    </submittedName>
</protein>
<comment type="caution">
    <text evidence="1">The sequence shown here is derived from an EMBL/GenBank/DDBJ whole genome shotgun (WGS) entry which is preliminary data.</text>
</comment>
<dbReference type="Proteomes" id="UP000195569">
    <property type="component" value="Unassembled WGS sequence"/>
</dbReference>
<dbReference type="OrthoDB" id="9801102at2"/>
<dbReference type="RefSeq" id="WP_087738803.1">
    <property type="nucleotide sequence ID" value="NZ_CYGY02000074.1"/>
</dbReference>
<keyword evidence="2" id="KW-1185">Reference proteome</keyword>
<sequence length="255" mass="29764">MKLFRICNTTSGHLFGDYEARDEHHALDVLSLESCGQTHAEYVAQCQAELDAEGSGREYKCDLHVAEVDDRDYENLFIDIDGGKYNHVFGFRLARFVRAWYPTATSAENCSLEDMLKRGGDGYDAIDFLLHLLGQARNEWVSENDREPSFEQCCDELASWGLHYDCHYGVRVIVWESGMREVRWGYGDKYCWTDLDEVLKSVTLKTGDAPDWWDEDWTDYEYWDFRGQLFLKREDLPVDDPRSHDCEEEEEEAET</sequence>
<proteinExistence type="predicted"/>
<dbReference type="AlphaFoldDB" id="A0A1N7SRH3"/>
<reference evidence="1" key="1">
    <citation type="submission" date="2016-12" db="EMBL/GenBank/DDBJ databases">
        <authorList>
            <person name="Moulin L."/>
        </authorList>
    </citation>
    <scope>NUCLEOTIDE SEQUENCE [LARGE SCALE GENOMIC DNA]</scope>
    <source>
        <strain evidence="1">STM 7183</strain>
    </source>
</reference>
<name>A0A1N7SRH3_9BURK</name>
<gene>
    <name evidence="1" type="ORF">BN2476_740092</name>
</gene>
<organism evidence="1 2">
    <name type="scientific">Paraburkholderia piptadeniae</name>
    <dbReference type="NCBI Taxonomy" id="1701573"/>
    <lineage>
        <taxon>Bacteria</taxon>
        <taxon>Pseudomonadati</taxon>
        <taxon>Pseudomonadota</taxon>
        <taxon>Betaproteobacteria</taxon>
        <taxon>Burkholderiales</taxon>
        <taxon>Burkholderiaceae</taxon>
        <taxon>Paraburkholderia</taxon>
    </lineage>
</organism>
<dbReference type="EMBL" id="CYGY02000074">
    <property type="protein sequence ID" value="SIT50048.1"/>
    <property type="molecule type" value="Genomic_DNA"/>
</dbReference>
<accession>A0A1N7SRH3</accession>
<evidence type="ECO:0000313" key="1">
    <source>
        <dbReference type="EMBL" id="SIT50048.1"/>
    </source>
</evidence>
<evidence type="ECO:0000313" key="2">
    <source>
        <dbReference type="Proteomes" id="UP000195569"/>
    </source>
</evidence>